<dbReference type="PANTHER" id="PTHR43156">
    <property type="entry name" value="STAGE II SPORULATION PROTEIN E-RELATED"/>
    <property type="match status" value="1"/>
</dbReference>
<protein>
    <submittedName>
        <fullName evidence="4">Protein serine/threonine phosphatase</fullName>
    </submittedName>
</protein>
<proteinExistence type="predicted"/>
<evidence type="ECO:0000256" key="2">
    <source>
        <dbReference type="SAM" id="MobiDB-lite"/>
    </source>
</evidence>
<dbReference type="InterPro" id="IPR001932">
    <property type="entry name" value="PPM-type_phosphatase-like_dom"/>
</dbReference>
<evidence type="ECO:0000313" key="5">
    <source>
        <dbReference type="Proteomes" id="UP000007809"/>
    </source>
</evidence>
<dbReference type="SUPFAM" id="SSF81606">
    <property type="entry name" value="PP2C-like"/>
    <property type="match status" value="1"/>
</dbReference>
<keyword evidence="5" id="KW-1185">Reference proteome</keyword>
<sequence>MISRSKDADTDRAATGIGGGAVDGALVPLPARSAALVPTGPAAPAAAPEPSLAERLLDGAGEGVLACDERGVVRSANVVARRLLPGLRVGELSAAAMSPLTLACGAENGGEDSGRAGGGKGDAPGGGGAGTAEAEVAVDGRALAVRRRSLPGGWTAWHVRDVTEERARLDSLLAERARSRFLAAASRRLGLSLHPGRTARAVAELAADELAEAAIVVLPVHAGTVDWYRCEHAGPSSAGQAPARALPAPVARALAGLDTGPQLLVAAELDSEPWRRTGTGASGAALMALPGNGKPAGALVLLPPEDGPDGTRATAVSPELDAALVEEFAQRAGIALAAASLYAAQARTAAVLKRSLLQPELPLVEGVSFAAAYRPAEQGLLIGGDFYDVHAEPGGRSATFMLGDVCGKGVDAAVSTGRLRHSVQALRRLESDPVRLLELLNETMLEAAADEDDPGFVTVVVGSAVPLESGGLRLRLAGGGHPPPVLVRADGAEIAEVGGTLVGAIPGARFRARTIDLAPGESCVLYTDGVTEARGGVGGREEFGEERLVDLLGGCHVMPAAAIAERVTLHATNWLSAGSRDDIAVLVVQAPLPGSAPRRHLHSVRTATGTPPADREGPA</sequence>
<reference evidence="4 5" key="1">
    <citation type="journal article" date="2011" name="J. Bacteriol.">
        <title>Genome sequence of the 1,4-dioxane-degrading Pseudonocardia dioxanivorans strain CB1190.</title>
        <authorList>
            <person name="Sales C.M."/>
            <person name="Mahendra S."/>
            <person name="Grostern A."/>
            <person name="Parales R.E."/>
            <person name="Goodwin L.A."/>
            <person name="Woyke T."/>
            <person name="Nolan M."/>
            <person name="Lapidus A."/>
            <person name="Chertkov O."/>
            <person name="Ovchinnikova G."/>
            <person name="Sczyrba A."/>
            <person name="Alvarez-Cohen L."/>
        </authorList>
    </citation>
    <scope>NUCLEOTIDE SEQUENCE [LARGE SCALE GENOMIC DNA]</scope>
    <source>
        <strain evidence="5">ATCC 55486 / DSM 44775 / JCM 13855 / CB1190</strain>
    </source>
</reference>
<dbReference type="KEGG" id="pdx:Psed_4046"/>
<dbReference type="Pfam" id="PF07228">
    <property type="entry name" value="SpoIIE"/>
    <property type="match status" value="1"/>
</dbReference>
<dbReference type="PANTHER" id="PTHR43156:SF2">
    <property type="entry name" value="STAGE II SPORULATION PROTEIN E"/>
    <property type="match status" value="1"/>
</dbReference>
<keyword evidence="1" id="KW-0378">Hydrolase</keyword>
<dbReference type="RefSeq" id="WP_013676125.1">
    <property type="nucleotide sequence ID" value="NC_015312.1"/>
</dbReference>
<feature type="compositionally biased region" description="Gly residues" evidence="2">
    <location>
        <begin position="115"/>
        <end position="130"/>
    </location>
</feature>
<feature type="domain" description="PPM-type phosphatase" evidence="3">
    <location>
        <begin position="364"/>
        <end position="590"/>
    </location>
</feature>
<dbReference type="Proteomes" id="UP000007809">
    <property type="component" value="Chromosome"/>
</dbReference>
<feature type="region of interest" description="Disordered" evidence="2">
    <location>
        <begin position="110"/>
        <end position="133"/>
    </location>
</feature>
<dbReference type="OrthoDB" id="5241041at2"/>
<dbReference type="HOGENOM" id="CLU_014270_2_0_11"/>
<evidence type="ECO:0000313" key="4">
    <source>
        <dbReference type="EMBL" id="AEA26209.1"/>
    </source>
</evidence>
<feature type="region of interest" description="Disordered" evidence="2">
    <location>
        <begin position="597"/>
        <end position="619"/>
    </location>
</feature>
<accession>F4CRK1</accession>
<dbReference type="InterPro" id="IPR052016">
    <property type="entry name" value="Bact_Sigma-Reg"/>
</dbReference>
<evidence type="ECO:0000259" key="3">
    <source>
        <dbReference type="SMART" id="SM00331"/>
    </source>
</evidence>
<dbReference type="InterPro" id="IPR036457">
    <property type="entry name" value="PPM-type-like_dom_sf"/>
</dbReference>
<dbReference type="STRING" id="675635.Psed_4046"/>
<dbReference type="SMART" id="SM00331">
    <property type="entry name" value="PP2C_SIG"/>
    <property type="match status" value="1"/>
</dbReference>
<dbReference type="GO" id="GO:0016791">
    <property type="term" value="F:phosphatase activity"/>
    <property type="evidence" value="ECO:0007669"/>
    <property type="project" value="TreeGrafter"/>
</dbReference>
<gene>
    <name evidence="4" type="ordered locus">Psed_4046</name>
</gene>
<dbReference type="Gene3D" id="3.60.40.10">
    <property type="entry name" value="PPM-type phosphatase domain"/>
    <property type="match status" value="1"/>
</dbReference>
<organism evidence="4 5">
    <name type="scientific">Pseudonocardia dioxanivorans (strain ATCC 55486 / DSM 44775 / JCM 13855 / CB1190)</name>
    <dbReference type="NCBI Taxonomy" id="675635"/>
    <lineage>
        <taxon>Bacteria</taxon>
        <taxon>Bacillati</taxon>
        <taxon>Actinomycetota</taxon>
        <taxon>Actinomycetes</taxon>
        <taxon>Pseudonocardiales</taxon>
        <taxon>Pseudonocardiaceae</taxon>
        <taxon>Pseudonocardia</taxon>
    </lineage>
</organism>
<dbReference type="EMBL" id="CP002593">
    <property type="protein sequence ID" value="AEA26209.1"/>
    <property type="molecule type" value="Genomic_DNA"/>
</dbReference>
<dbReference type="eggNOG" id="COG2208">
    <property type="taxonomic scope" value="Bacteria"/>
</dbReference>
<name>F4CRK1_PSEUX</name>
<dbReference type="AlphaFoldDB" id="F4CRK1"/>
<evidence type="ECO:0000256" key="1">
    <source>
        <dbReference type="ARBA" id="ARBA00022801"/>
    </source>
</evidence>